<evidence type="ECO:0000313" key="2">
    <source>
        <dbReference type="EMBL" id="CAF1321075.1"/>
    </source>
</evidence>
<comment type="caution">
    <text evidence="2">The sequence shown here is derived from an EMBL/GenBank/DDBJ whole genome shotgun (WGS) entry which is preliminary data.</text>
</comment>
<dbReference type="EMBL" id="CAJOBD010003701">
    <property type="protein sequence ID" value="CAF3962161.1"/>
    <property type="molecule type" value="Genomic_DNA"/>
</dbReference>
<dbReference type="AlphaFoldDB" id="A0A815EWN8"/>
<evidence type="ECO:0000256" key="1">
    <source>
        <dbReference type="SAM" id="Phobius"/>
    </source>
</evidence>
<protein>
    <submittedName>
        <fullName evidence="2">Uncharacterized protein</fullName>
    </submittedName>
</protein>
<name>A0A815EWN8_9BILA</name>
<proteinExistence type="predicted"/>
<keyword evidence="1" id="KW-1133">Transmembrane helix</keyword>
<keyword evidence="1" id="KW-0472">Membrane</keyword>
<reference evidence="2" key="1">
    <citation type="submission" date="2021-02" db="EMBL/GenBank/DDBJ databases">
        <authorList>
            <person name="Nowell W R."/>
        </authorList>
    </citation>
    <scope>NUCLEOTIDE SEQUENCE</scope>
</reference>
<evidence type="ECO:0000313" key="4">
    <source>
        <dbReference type="Proteomes" id="UP000663864"/>
    </source>
</evidence>
<dbReference type="Proteomes" id="UP000663836">
    <property type="component" value="Unassembled WGS sequence"/>
</dbReference>
<keyword evidence="1" id="KW-0812">Transmembrane</keyword>
<accession>A0A815EWN8</accession>
<evidence type="ECO:0000313" key="3">
    <source>
        <dbReference type="EMBL" id="CAF3962161.1"/>
    </source>
</evidence>
<dbReference type="Proteomes" id="UP000663864">
    <property type="component" value="Unassembled WGS sequence"/>
</dbReference>
<organism evidence="2 4">
    <name type="scientific">Rotaria sordida</name>
    <dbReference type="NCBI Taxonomy" id="392033"/>
    <lineage>
        <taxon>Eukaryota</taxon>
        <taxon>Metazoa</taxon>
        <taxon>Spiralia</taxon>
        <taxon>Gnathifera</taxon>
        <taxon>Rotifera</taxon>
        <taxon>Eurotatoria</taxon>
        <taxon>Bdelloidea</taxon>
        <taxon>Philodinida</taxon>
        <taxon>Philodinidae</taxon>
        <taxon>Rotaria</taxon>
    </lineage>
</organism>
<sequence>MASFFDRLRMNIQIFFKSIFGGTAINTVTGTVEKAINTTVHTVTDAVQNLVSTTVNTATGTVHMVVNTTVNTVTGTAQKVLNTVGNVINSAGDIIASSVNWLKGIQKYWPIYLAIVAIIMVCIVILYYSVCYYLNRKKANLLSSTFVDLAEVINNKSDILQQKKPLP</sequence>
<dbReference type="EMBL" id="CAJNOT010002495">
    <property type="protein sequence ID" value="CAF1321075.1"/>
    <property type="molecule type" value="Genomic_DNA"/>
</dbReference>
<gene>
    <name evidence="3" type="ORF">JBS370_LOCUS24152</name>
    <name evidence="2" type="ORF">ZHD862_LOCUS29015</name>
</gene>
<feature type="transmembrane region" description="Helical" evidence="1">
    <location>
        <begin position="111"/>
        <end position="134"/>
    </location>
</feature>